<evidence type="ECO:0000256" key="2">
    <source>
        <dbReference type="ARBA" id="ARBA00005689"/>
    </source>
</evidence>
<feature type="domain" description="Alanine dehydrogenase/pyridine nucleotide transhydrogenase N-terminal" evidence="11">
    <location>
        <begin position="4"/>
        <end position="139"/>
    </location>
</feature>
<dbReference type="SUPFAM" id="SSF52283">
    <property type="entry name" value="Formate/glycerate dehydrogenase catalytic domain-like"/>
    <property type="match status" value="1"/>
</dbReference>
<dbReference type="Proteomes" id="UP001596055">
    <property type="component" value="Unassembled WGS sequence"/>
</dbReference>
<keyword evidence="13" id="KW-1185">Reference proteome</keyword>
<evidence type="ECO:0000256" key="9">
    <source>
        <dbReference type="SAM" id="MobiDB-lite"/>
    </source>
</evidence>
<evidence type="ECO:0000256" key="1">
    <source>
        <dbReference type="ARBA" id="ARBA00003943"/>
    </source>
</evidence>
<evidence type="ECO:0000256" key="8">
    <source>
        <dbReference type="ARBA" id="ARBA00048202"/>
    </source>
</evidence>
<name>A0ABW0RPE7_9GAMM</name>
<evidence type="ECO:0000256" key="6">
    <source>
        <dbReference type="ARBA" id="ARBA00022967"/>
    </source>
</evidence>
<comment type="function">
    <text evidence="1">The transhydrogenation between NADH and NADP is coupled to respiration and ATP hydrolysis and functions as a proton pump across the membrane.</text>
</comment>
<feature type="region of interest" description="Disordered" evidence="9">
    <location>
        <begin position="367"/>
        <end position="389"/>
    </location>
</feature>
<evidence type="ECO:0000313" key="12">
    <source>
        <dbReference type="EMBL" id="MFC5546679.1"/>
    </source>
</evidence>
<organism evidence="12 13">
    <name type="scientific">Marinobacter koreensis</name>
    <dbReference type="NCBI Taxonomy" id="335974"/>
    <lineage>
        <taxon>Bacteria</taxon>
        <taxon>Pseudomonadati</taxon>
        <taxon>Pseudomonadota</taxon>
        <taxon>Gammaproteobacteria</taxon>
        <taxon>Pseudomonadales</taxon>
        <taxon>Marinobacteraceae</taxon>
        <taxon>Marinobacter</taxon>
    </lineage>
</organism>
<dbReference type="EC" id="7.1.1.1" evidence="3"/>
<dbReference type="PROSITE" id="PS00837">
    <property type="entry name" value="ALADH_PNT_2"/>
    <property type="match status" value="1"/>
</dbReference>
<proteinExistence type="inferred from homology"/>
<keyword evidence="7" id="KW-0520">NAD</keyword>
<dbReference type="Gene3D" id="3.40.50.720">
    <property type="entry name" value="NAD(P)-binding Rossmann-like Domain"/>
    <property type="match status" value="2"/>
</dbReference>
<keyword evidence="4" id="KW-0547">Nucleotide-binding</keyword>
<dbReference type="InterPro" id="IPR007698">
    <property type="entry name" value="AlaDH/PNT_NAD(H)-bd"/>
</dbReference>
<dbReference type="CDD" id="cd05304">
    <property type="entry name" value="Rubrum_tdh"/>
    <property type="match status" value="1"/>
</dbReference>
<reference evidence="13" key="1">
    <citation type="journal article" date="2019" name="Int. J. Syst. Evol. Microbiol.">
        <title>The Global Catalogue of Microorganisms (GCM) 10K type strain sequencing project: providing services to taxonomists for standard genome sequencing and annotation.</title>
        <authorList>
            <consortium name="The Broad Institute Genomics Platform"/>
            <consortium name="The Broad Institute Genome Sequencing Center for Infectious Disease"/>
            <person name="Wu L."/>
            <person name="Ma J."/>
        </authorList>
    </citation>
    <scope>NUCLEOTIDE SEQUENCE [LARGE SCALE GENOMIC DNA]</scope>
    <source>
        <strain evidence="13">CGMCC 4.1799</strain>
    </source>
</reference>
<comment type="caution">
    <text evidence="12">The sequence shown here is derived from an EMBL/GenBank/DDBJ whole genome shotgun (WGS) entry which is preliminary data.</text>
</comment>
<evidence type="ECO:0000256" key="5">
    <source>
        <dbReference type="ARBA" id="ARBA00022857"/>
    </source>
</evidence>
<comment type="catalytic activity">
    <reaction evidence="8">
        <text>NAD(+) + NADPH + H(+)(in) = NADH + NADP(+) + H(+)(out)</text>
        <dbReference type="Rhea" id="RHEA:47992"/>
        <dbReference type="ChEBI" id="CHEBI:15378"/>
        <dbReference type="ChEBI" id="CHEBI:57540"/>
        <dbReference type="ChEBI" id="CHEBI:57783"/>
        <dbReference type="ChEBI" id="CHEBI:57945"/>
        <dbReference type="ChEBI" id="CHEBI:58349"/>
        <dbReference type="EC" id="7.1.1.1"/>
    </reaction>
</comment>
<dbReference type="InterPro" id="IPR008143">
    <property type="entry name" value="Ala_DH/PNT_CS2"/>
</dbReference>
<keyword evidence="6" id="KW-1278">Translocase</keyword>
<dbReference type="PANTHER" id="PTHR10160:SF19">
    <property type="entry name" value="PROTON-TRANSLOCATING NAD(P)(+) TRANSHYDROGENASE"/>
    <property type="match status" value="1"/>
</dbReference>
<dbReference type="SMART" id="SM01002">
    <property type="entry name" value="AlaDh_PNT_C"/>
    <property type="match status" value="1"/>
</dbReference>
<dbReference type="SUPFAM" id="SSF51735">
    <property type="entry name" value="NAD(P)-binding Rossmann-fold domains"/>
    <property type="match status" value="1"/>
</dbReference>
<gene>
    <name evidence="12" type="ORF">ACFPQA_16555</name>
</gene>
<evidence type="ECO:0000313" key="13">
    <source>
        <dbReference type="Proteomes" id="UP001596055"/>
    </source>
</evidence>
<evidence type="ECO:0000256" key="4">
    <source>
        <dbReference type="ARBA" id="ARBA00022741"/>
    </source>
</evidence>
<dbReference type="RefSeq" id="WP_248158949.1">
    <property type="nucleotide sequence ID" value="NZ_JAKZAJ010000004.1"/>
</dbReference>
<dbReference type="InterPro" id="IPR007886">
    <property type="entry name" value="AlaDH/PNT_N"/>
</dbReference>
<dbReference type="Pfam" id="PF05222">
    <property type="entry name" value="AlaDh_PNT_N"/>
    <property type="match status" value="1"/>
</dbReference>
<dbReference type="NCBIfam" id="NF006942">
    <property type="entry name" value="PRK09424.1"/>
    <property type="match status" value="1"/>
</dbReference>
<dbReference type="SMART" id="SM01003">
    <property type="entry name" value="AlaDh_PNT_N"/>
    <property type="match status" value="1"/>
</dbReference>
<evidence type="ECO:0000259" key="10">
    <source>
        <dbReference type="SMART" id="SM01002"/>
    </source>
</evidence>
<evidence type="ECO:0000259" key="11">
    <source>
        <dbReference type="SMART" id="SM01003"/>
    </source>
</evidence>
<evidence type="ECO:0000256" key="3">
    <source>
        <dbReference type="ARBA" id="ARBA00012943"/>
    </source>
</evidence>
<keyword evidence="5" id="KW-0521">NADP</keyword>
<comment type="similarity">
    <text evidence="2">Belongs to the AlaDH/PNT family.</text>
</comment>
<dbReference type="InterPro" id="IPR036291">
    <property type="entry name" value="NAD(P)-bd_dom_sf"/>
</dbReference>
<feature type="domain" description="Alanine dehydrogenase/pyridine nucleotide transhydrogenase NAD(H)-binding" evidence="10">
    <location>
        <begin position="148"/>
        <end position="313"/>
    </location>
</feature>
<dbReference type="Pfam" id="PF01262">
    <property type="entry name" value="AlaDh_PNT_C"/>
    <property type="match status" value="1"/>
</dbReference>
<dbReference type="PANTHER" id="PTHR10160">
    <property type="entry name" value="NAD(P) TRANSHYDROGENASE"/>
    <property type="match status" value="1"/>
</dbReference>
<sequence>MMIGIPRERTAGENRVAIIPSGITELMEAGYEVIVESGAGLAAHFTDDEYRHCGAIIADDAESLYRQSQIILKVRAPEKDEAALIQSGSTLICILDPWFNKPLLEQLASQSVQTFALDLVPRTTRAQSMDVLSAMAGISGYRAVLSGAMSLPRYFPMLMTAAGTIHPARVLVIGAGVAGLMAIATARRLGAVVEAYDLRPEVKEQVESLGADFIEIEVPQTDSTGDSGYAKAQSEEFYKKQRQQLSDCVARADLVITTAAVPGKRAPQLIDGDMIHRMKSGSVIVDLAADKGGNVEGTVLNEKVDVDGVTLVGHANHPSRVPVHASQLLTRNITGFLFNMTEEGKLAPSMEDDIVAATLVIKDGEILHGKEPKKAEKPKKSETDVEEKA</sequence>
<protein>
    <recommendedName>
        <fullName evidence="3">proton-translocating NAD(P)(+) transhydrogenase</fullName>
        <ecNumber evidence="3">7.1.1.1</ecNumber>
    </recommendedName>
</protein>
<evidence type="ECO:0000256" key="7">
    <source>
        <dbReference type="ARBA" id="ARBA00023027"/>
    </source>
</evidence>
<dbReference type="EMBL" id="JBHSNL010000006">
    <property type="protein sequence ID" value="MFC5546679.1"/>
    <property type="molecule type" value="Genomic_DNA"/>
</dbReference>
<accession>A0ABW0RPE7</accession>